<evidence type="ECO:0000256" key="1">
    <source>
        <dbReference type="SAM" id="Phobius"/>
    </source>
</evidence>
<dbReference type="AlphaFoldDB" id="A0A871R8P7"/>
<dbReference type="OrthoDB" id="3989290at2759"/>
<dbReference type="KEGG" id="bbrx:BRETT_004800"/>
<gene>
    <name evidence="2" type="ORF">BRETT_004800</name>
</gene>
<protein>
    <submittedName>
        <fullName evidence="2">Uncharacterized protein</fullName>
    </submittedName>
</protein>
<feature type="transmembrane region" description="Helical" evidence="1">
    <location>
        <begin position="428"/>
        <end position="452"/>
    </location>
</feature>
<feature type="transmembrane region" description="Helical" evidence="1">
    <location>
        <begin position="313"/>
        <end position="336"/>
    </location>
</feature>
<name>A0A871R8P7_DEKBR</name>
<evidence type="ECO:0000313" key="2">
    <source>
        <dbReference type="EMBL" id="QOU20148.1"/>
    </source>
</evidence>
<evidence type="ECO:0000313" key="3">
    <source>
        <dbReference type="Proteomes" id="UP000663131"/>
    </source>
</evidence>
<keyword evidence="1" id="KW-1133">Transmembrane helix</keyword>
<dbReference type="GeneID" id="64576723"/>
<reference evidence="2" key="2">
    <citation type="journal article" name="BMC Genomics">
        <title>New genome assemblies reveal patterns of domestication and adaptation across Brettanomyces (Dekkera) species.</title>
        <authorList>
            <person name="Roach M.J."/>
            <person name="Borneman A.R."/>
        </authorList>
    </citation>
    <scope>NUCLEOTIDE SEQUENCE</scope>
    <source>
        <strain evidence="2">UCD 2041</strain>
    </source>
</reference>
<proteinExistence type="predicted"/>
<organism evidence="2 3">
    <name type="scientific">Dekkera bruxellensis</name>
    <name type="common">Brettanomyces custersii</name>
    <dbReference type="NCBI Taxonomy" id="5007"/>
    <lineage>
        <taxon>Eukaryota</taxon>
        <taxon>Fungi</taxon>
        <taxon>Dikarya</taxon>
        <taxon>Ascomycota</taxon>
        <taxon>Saccharomycotina</taxon>
        <taxon>Pichiomycetes</taxon>
        <taxon>Pichiales</taxon>
        <taxon>Pichiaceae</taxon>
        <taxon>Brettanomyces</taxon>
    </lineage>
</organism>
<reference evidence="2" key="1">
    <citation type="submission" date="2020-10" db="EMBL/GenBank/DDBJ databases">
        <authorList>
            <person name="Palmer J.M."/>
        </authorList>
    </citation>
    <scope>NUCLEOTIDE SEQUENCE</scope>
    <source>
        <strain evidence="2">UCD 2041</strain>
    </source>
</reference>
<sequence>MSSDITPDQPITLFITLMDFHLDREISDTTFIDNLTTSSTWGEVKRAIPRRHGMIERIEFDGVKIVAPDSTPLKNIIDFKKYPPSEVTCMTAYMFTPEALGTEFFKGIGFSLKDDDTGNEYNDNYTSHQNETNGYNQNDGYQTEDYNYRQIDESSWHTEQNSIANVYDEDNSPSQPITTEESQYFEHGNNRDHPENGDIKTGYSGDGYIFTGENSLGQDVAVNLSPMHCIVVDRHDKKYPPYLLLSDTGKRLLSEIGPLDNVEIIRDPPRADTKDESNAPIQNLSFRQRVRAAGSLLVHSVNRMVTDSPVERVAMLFYTVCSRTVVLLFFLFIFGFDSVPIIPLVLATVVTSKDIANRLEEIVTRDLPRIVQPSTMKLVEFVKLTSNFAGRLSIEHIARILVKRGISRDGDLDIHAEDRGFGPRVLNWLSLLLINVLKDVILLLVTLIPVGYSVFDEEMTKKEANVGSTIQNGLQEGQGHLNDARIAPNADED</sequence>
<dbReference type="Proteomes" id="UP000663131">
    <property type="component" value="Chromosome 7"/>
</dbReference>
<accession>A0A871R8P7</accession>
<keyword evidence="1" id="KW-0812">Transmembrane</keyword>
<dbReference type="EMBL" id="CP063135">
    <property type="protein sequence ID" value="QOU20148.1"/>
    <property type="molecule type" value="Genomic_DNA"/>
</dbReference>
<dbReference type="RefSeq" id="XP_041136641.1">
    <property type="nucleotide sequence ID" value="XM_041283289.1"/>
</dbReference>
<keyword evidence="1" id="KW-0472">Membrane</keyword>